<reference evidence="1 5" key="1">
    <citation type="submission" date="2018-08" db="EMBL/GenBank/DDBJ databases">
        <title>Complete genome sequencing and genomic characterization of five Escherichia coli strains co-producing MCR-1 and ESBLs from different origins in China.</title>
        <authorList>
            <person name="Bai L."/>
        </authorList>
    </citation>
    <scope>NUCLEOTIDE SEQUENCE [LARGE SCALE GENOMIC DNA]</scope>
    <source>
        <strain evidence="1">Cq9</strain>
        <strain evidence="5">cq9</strain>
        <plasmid evidence="5">Plasmid unnamed2</plasmid>
        <plasmid evidence="1">unnamed2</plasmid>
    </source>
</reference>
<evidence type="ECO:0000313" key="6">
    <source>
        <dbReference type="Proteomes" id="UP000519182"/>
    </source>
</evidence>
<dbReference type="EMBL" id="CP031548">
    <property type="protein sequence ID" value="AXO10173.1"/>
    <property type="molecule type" value="Genomic_DNA"/>
</dbReference>
<dbReference type="Proteomes" id="UP000256244">
    <property type="component" value="Plasmid unnamed2"/>
</dbReference>
<dbReference type="Proteomes" id="UP000519182">
    <property type="component" value="Unassembled WGS sequence"/>
</dbReference>
<sequence>MSMVLYMCSSCKKEHKINLSDFDVWEETENCSSGLKREIWMKFEDECECGHDVEIMLNQTEYPIGVLNDIEVHSASNAGNIRVSSAA</sequence>
<evidence type="ECO:0000313" key="3">
    <source>
        <dbReference type="EMBL" id="EFH6652351.1"/>
    </source>
</evidence>
<evidence type="ECO:0000313" key="4">
    <source>
        <dbReference type="EMBL" id="EFM1448750.1"/>
    </source>
</evidence>
<name>A0A2S8K012_ECOLX</name>
<evidence type="ECO:0000313" key="2">
    <source>
        <dbReference type="EMBL" id="AXO10173.1"/>
    </source>
</evidence>
<dbReference type="EMBL" id="CP031548">
    <property type="protein sequence ID" value="AXO10152.1"/>
    <property type="molecule type" value="Genomic_DNA"/>
</dbReference>
<accession>A0A2S8K012</accession>
<proteinExistence type="predicted"/>
<geneLocation type="plasmid" evidence="1">
    <name>unnamed2</name>
</geneLocation>
<gene>
    <name evidence="1" type="ORF">DS732_28565</name>
    <name evidence="2" type="ORF">DS732_28705</name>
    <name evidence="3" type="ORF">GNW61_27170</name>
    <name evidence="4" type="ORF">HEP34_005239</name>
</gene>
<dbReference type="EMBL" id="AATJYL010000115">
    <property type="protein sequence ID" value="EFM1448750.1"/>
    <property type="molecule type" value="Genomic_DNA"/>
</dbReference>
<dbReference type="RefSeq" id="WP_000063165.1">
    <property type="nucleotide sequence ID" value="NZ_AP027415.1"/>
</dbReference>
<dbReference type="Proteomes" id="UP000530628">
    <property type="component" value="Unassembled WGS sequence"/>
</dbReference>
<dbReference type="AlphaFoldDB" id="A0A2S8K012"/>
<organism evidence="3 7">
    <name type="scientific">Escherichia coli</name>
    <dbReference type="NCBI Taxonomy" id="562"/>
    <lineage>
        <taxon>Bacteria</taxon>
        <taxon>Pseudomonadati</taxon>
        <taxon>Pseudomonadota</taxon>
        <taxon>Gammaproteobacteria</taxon>
        <taxon>Enterobacterales</taxon>
        <taxon>Enterobacteriaceae</taxon>
        <taxon>Escherichia</taxon>
    </lineage>
</organism>
<protein>
    <submittedName>
        <fullName evidence="3">Uncharacterized protein</fullName>
    </submittedName>
</protein>
<evidence type="ECO:0000313" key="7">
    <source>
        <dbReference type="Proteomes" id="UP000530628"/>
    </source>
</evidence>
<accession>A0A236LQH0</accession>
<dbReference type="EMBL" id="AASWOY010000165">
    <property type="protein sequence ID" value="EFH6652351.1"/>
    <property type="molecule type" value="Genomic_DNA"/>
</dbReference>
<evidence type="ECO:0000313" key="5">
    <source>
        <dbReference type="Proteomes" id="UP000256244"/>
    </source>
</evidence>
<evidence type="ECO:0000313" key="1">
    <source>
        <dbReference type="EMBL" id="AXO10152.1"/>
    </source>
</evidence>
<reference evidence="3 7" key="2">
    <citation type="submission" date="2019-11" db="EMBL/GenBank/DDBJ databases">
        <authorList>
            <consortium name="GenomeTrakr network: Whole genome sequencing for foodborne pathogen traceback"/>
        </authorList>
    </citation>
    <scope>NUCLEOTIDE SEQUENCE [LARGE SCALE GENOMIC DNA]</scope>
    <source>
        <strain evidence="3 7">PSU-2072</strain>
        <strain evidence="4 6">PSU-2464</strain>
    </source>
</reference>
<keyword evidence="1" id="KW-0614">Plasmid</keyword>